<dbReference type="VEuPathDB" id="VectorBase:GPPI050877"/>
<reference evidence="1" key="2">
    <citation type="submission" date="2020-05" db="UniProtKB">
        <authorList>
            <consortium name="EnsemblMetazoa"/>
        </authorList>
    </citation>
    <scope>IDENTIFICATION</scope>
    <source>
        <strain evidence="1">IAEA</strain>
    </source>
</reference>
<organism evidence="1 2">
    <name type="scientific">Glossina palpalis gambiensis</name>
    <dbReference type="NCBI Taxonomy" id="67801"/>
    <lineage>
        <taxon>Eukaryota</taxon>
        <taxon>Metazoa</taxon>
        <taxon>Ecdysozoa</taxon>
        <taxon>Arthropoda</taxon>
        <taxon>Hexapoda</taxon>
        <taxon>Insecta</taxon>
        <taxon>Pterygota</taxon>
        <taxon>Neoptera</taxon>
        <taxon>Endopterygota</taxon>
        <taxon>Diptera</taxon>
        <taxon>Brachycera</taxon>
        <taxon>Muscomorpha</taxon>
        <taxon>Hippoboscoidea</taxon>
        <taxon>Glossinidae</taxon>
        <taxon>Glossina</taxon>
    </lineage>
</organism>
<dbReference type="EMBL" id="JXJN01027331">
    <property type="status" value="NOT_ANNOTATED_CDS"/>
    <property type="molecule type" value="Genomic_DNA"/>
</dbReference>
<sequence>MIKTLFKEILCGKRRKNSNNNWQVRLAIMFGSLLAAGKQSDTQPLSRSAAQPFGPCSQTAMTLTITSFSLNLHLCTHVFSSYRPKTGGNEIALQQPRQYAAQLIRSGFMVACDLLPSPGTQSGRTRVAIVDVSRQRVCKVGEGSVTASESMTSLLIAIFYCTELEYVKDTCPVLSFESKVYLNVTEDCANRLLLKGFLLLSTFAMEDIFVKLCKYTNVKQVCFLSLSCKVLTEI</sequence>
<reference evidence="2" key="1">
    <citation type="submission" date="2015-01" db="EMBL/GenBank/DDBJ databases">
        <authorList>
            <person name="Aksoy S."/>
            <person name="Warren W."/>
            <person name="Wilson R.K."/>
        </authorList>
    </citation>
    <scope>NUCLEOTIDE SEQUENCE [LARGE SCALE GENOMIC DNA]</scope>
    <source>
        <strain evidence="2">IAEA</strain>
    </source>
</reference>
<name>A0A1B0C701_9MUSC</name>
<proteinExistence type="predicted"/>
<keyword evidence="2" id="KW-1185">Reference proteome</keyword>
<evidence type="ECO:0000313" key="2">
    <source>
        <dbReference type="Proteomes" id="UP000092460"/>
    </source>
</evidence>
<dbReference type="EMBL" id="JXJN01027329">
    <property type="status" value="NOT_ANNOTATED_CDS"/>
    <property type="molecule type" value="Genomic_DNA"/>
</dbReference>
<accession>A0A1B0C701</accession>
<dbReference type="AlphaFoldDB" id="A0A1B0C701"/>
<dbReference type="Proteomes" id="UP000092460">
    <property type="component" value="Unassembled WGS sequence"/>
</dbReference>
<dbReference type="EnsemblMetazoa" id="GPPI050877-RA">
    <property type="protein sequence ID" value="GPPI050877-PA"/>
    <property type="gene ID" value="GPPI050877"/>
</dbReference>
<evidence type="ECO:0000313" key="1">
    <source>
        <dbReference type="EnsemblMetazoa" id="GPPI050877-PA"/>
    </source>
</evidence>
<protein>
    <submittedName>
        <fullName evidence="1">Uncharacterized protein</fullName>
    </submittedName>
</protein>
<dbReference type="EMBL" id="JXJN01027330">
    <property type="status" value="NOT_ANNOTATED_CDS"/>
    <property type="molecule type" value="Genomic_DNA"/>
</dbReference>